<reference evidence="3 4" key="1">
    <citation type="submission" date="2021-03" db="EMBL/GenBank/DDBJ databases">
        <title>Sequencing the genomes of 1000 actinobacteria strains.</title>
        <authorList>
            <person name="Klenk H.-P."/>
        </authorList>
    </citation>
    <scope>NUCLEOTIDE SEQUENCE [LARGE SCALE GENOMIC DNA]</scope>
    <source>
        <strain evidence="3 4">DSM 46670</strain>
    </source>
</reference>
<evidence type="ECO:0000313" key="4">
    <source>
        <dbReference type="Proteomes" id="UP001519332"/>
    </source>
</evidence>
<dbReference type="CDD" id="cd04859">
    <property type="entry name" value="Prim_Pol"/>
    <property type="match status" value="1"/>
</dbReference>
<gene>
    <name evidence="3" type="ORF">JOF56_011023</name>
</gene>
<dbReference type="SUPFAM" id="SSF56747">
    <property type="entry name" value="Prim-pol domain"/>
    <property type="match status" value="1"/>
</dbReference>
<accession>A0ABS4U374</accession>
<dbReference type="Pfam" id="PF09250">
    <property type="entry name" value="Prim-Pol"/>
    <property type="match status" value="1"/>
</dbReference>
<comment type="caution">
    <text evidence="3">The sequence shown here is derived from an EMBL/GenBank/DDBJ whole genome shotgun (WGS) entry which is preliminary data.</text>
</comment>
<evidence type="ECO:0000259" key="2">
    <source>
        <dbReference type="Pfam" id="PF09250"/>
    </source>
</evidence>
<dbReference type="InterPro" id="IPR015330">
    <property type="entry name" value="DNA_primase/pol_bifunc_N"/>
</dbReference>
<dbReference type="EMBL" id="JAGINW010000001">
    <property type="protein sequence ID" value="MBP2330638.1"/>
    <property type="molecule type" value="Genomic_DNA"/>
</dbReference>
<keyword evidence="4" id="KW-1185">Reference proteome</keyword>
<protein>
    <recommendedName>
        <fullName evidence="2">DNA primase/polymerase bifunctional N-terminal domain-containing protein</fullName>
    </recommendedName>
</protein>
<name>A0ABS4U374_9PSEU</name>
<feature type="domain" description="DNA primase/polymerase bifunctional N-terminal" evidence="2">
    <location>
        <begin position="2"/>
        <end position="126"/>
    </location>
</feature>
<dbReference type="Proteomes" id="UP001519332">
    <property type="component" value="Unassembled WGS sequence"/>
</dbReference>
<proteinExistence type="predicted"/>
<feature type="region of interest" description="Disordered" evidence="1">
    <location>
        <begin position="245"/>
        <end position="266"/>
    </location>
</feature>
<organism evidence="3 4">
    <name type="scientific">Kibdelosporangium banguiense</name>
    <dbReference type="NCBI Taxonomy" id="1365924"/>
    <lineage>
        <taxon>Bacteria</taxon>
        <taxon>Bacillati</taxon>
        <taxon>Actinomycetota</taxon>
        <taxon>Actinomycetes</taxon>
        <taxon>Pseudonocardiales</taxon>
        <taxon>Pseudonocardiaceae</taxon>
        <taxon>Kibdelosporangium</taxon>
    </lineage>
</organism>
<evidence type="ECO:0000256" key="1">
    <source>
        <dbReference type="SAM" id="MobiDB-lite"/>
    </source>
</evidence>
<sequence length="266" mass="28655">MIDLDTKAAHIPPTLLPPSMGLGPLTATSGVDLFAQVMRQRSGVNRLDTRITRTPSGGLHVWFTAPPDTVIRSSRGTVHPDGHVTGLGWQIDIRAHGGYVLAPGSVTPHGTYRIVRDQPPMPLPDWLIWWLHLTTPTADCNRGQPWPPCPATGRRVGGTAGASPSRAQRIARAALINECRHITGLQDGRKAALNKAAYKLGGYVAAGYLTIQDVRHALTQAGRAADATRITASIEPGLAAGMTKPRYLHEVPRNQTRKPANPRNDV</sequence>
<evidence type="ECO:0000313" key="3">
    <source>
        <dbReference type="EMBL" id="MBP2330638.1"/>
    </source>
</evidence>